<accession>A0A8X8AXT5</accession>
<reference evidence="2 3" key="1">
    <citation type="submission" date="2020-02" db="EMBL/GenBank/DDBJ databases">
        <authorList>
            <person name="Ma Q."/>
            <person name="Huang Y."/>
            <person name="Song X."/>
            <person name="Pei D."/>
        </authorList>
    </citation>
    <scope>NUCLEOTIDE SEQUENCE [LARGE SCALE GENOMIC DNA]</scope>
    <source>
        <strain evidence="2">Sxm20200214</strain>
        <tissue evidence="2">Leaf</tissue>
    </source>
</reference>
<gene>
    <name evidence="2" type="ORF">Bca52824_017770</name>
</gene>
<dbReference type="EMBL" id="JAAMPC010000004">
    <property type="protein sequence ID" value="KAG2314648.1"/>
    <property type="molecule type" value="Genomic_DNA"/>
</dbReference>
<dbReference type="Proteomes" id="UP000886595">
    <property type="component" value="Unassembled WGS sequence"/>
</dbReference>
<proteinExistence type="predicted"/>
<protein>
    <submittedName>
        <fullName evidence="2">Uncharacterized protein</fullName>
    </submittedName>
</protein>
<evidence type="ECO:0000313" key="2">
    <source>
        <dbReference type="EMBL" id="KAG2314648.1"/>
    </source>
</evidence>
<keyword evidence="3" id="KW-1185">Reference proteome</keyword>
<comment type="caution">
    <text evidence="2">The sequence shown here is derived from an EMBL/GenBank/DDBJ whole genome shotgun (WGS) entry which is preliminary data.</text>
</comment>
<evidence type="ECO:0000256" key="1">
    <source>
        <dbReference type="SAM" id="MobiDB-lite"/>
    </source>
</evidence>
<dbReference type="AlphaFoldDB" id="A0A8X8AXT5"/>
<name>A0A8X8AXT5_BRACI</name>
<sequence length="59" mass="6372">MYKEQSSEEGETKEDSSEATKVGPTPEAAKSDEKALTETEPTTQDTTPAKTDETPIVIL</sequence>
<organism evidence="2 3">
    <name type="scientific">Brassica carinata</name>
    <name type="common">Ethiopian mustard</name>
    <name type="synonym">Abyssinian cabbage</name>
    <dbReference type="NCBI Taxonomy" id="52824"/>
    <lineage>
        <taxon>Eukaryota</taxon>
        <taxon>Viridiplantae</taxon>
        <taxon>Streptophyta</taxon>
        <taxon>Embryophyta</taxon>
        <taxon>Tracheophyta</taxon>
        <taxon>Spermatophyta</taxon>
        <taxon>Magnoliopsida</taxon>
        <taxon>eudicotyledons</taxon>
        <taxon>Gunneridae</taxon>
        <taxon>Pentapetalae</taxon>
        <taxon>rosids</taxon>
        <taxon>malvids</taxon>
        <taxon>Brassicales</taxon>
        <taxon>Brassicaceae</taxon>
        <taxon>Brassiceae</taxon>
        <taxon>Brassica</taxon>
    </lineage>
</organism>
<feature type="compositionally biased region" description="Low complexity" evidence="1">
    <location>
        <begin position="38"/>
        <end position="49"/>
    </location>
</feature>
<evidence type="ECO:0000313" key="3">
    <source>
        <dbReference type="Proteomes" id="UP000886595"/>
    </source>
</evidence>
<feature type="region of interest" description="Disordered" evidence="1">
    <location>
        <begin position="1"/>
        <end position="59"/>
    </location>
</feature>